<evidence type="ECO:0000259" key="1">
    <source>
        <dbReference type="Pfam" id="PF20056"/>
    </source>
</evidence>
<dbReference type="AlphaFoldDB" id="A0A4Z0W6T8"/>
<protein>
    <recommendedName>
        <fullName evidence="1">DUF6455 domain-containing protein</fullName>
    </recommendedName>
</protein>
<keyword evidence="3" id="KW-1185">Reference proteome</keyword>
<dbReference type="RefSeq" id="WP_135483587.1">
    <property type="nucleotide sequence ID" value="NZ_SRMF01000004.1"/>
</dbReference>
<dbReference type="Proteomes" id="UP000297475">
    <property type="component" value="Unassembled WGS sequence"/>
</dbReference>
<dbReference type="Pfam" id="PF20056">
    <property type="entry name" value="DUF6455"/>
    <property type="match status" value="1"/>
</dbReference>
<reference evidence="2 3" key="1">
    <citation type="submission" date="2019-04" db="EMBL/GenBank/DDBJ databases">
        <title>Natronospirillum operosus gen. nov., sp. nov., a haloalkaliphilic satellite isolated from decaying biomass of laboratory culture of cyanobacterium Geitlerinema sp. and proposal of Natronospirillaceae fam. nov. and Saccharospirillaceae fam. nov.</title>
        <authorList>
            <person name="Kevbrin V."/>
            <person name="Boltyanskaya Y."/>
            <person name="Koziaeva V."/>
            <person name="Grouzdev D.S."/>
            <person name="Park M."/>
            <person name="Cho J."/>
        </authorList>
    </citation>
    <scope>NUCLEOTIDE SEQUENCE [LARGE SCALE GENOMIC DNA]</scope>
    <source>
        <strain evidence="2 3">G-116</strain>
    </source>
</reference>
<dbReference type="OrthoDB" id="6159568at2"/>
<accession>A0A4Z0W6T8</accession>
<name>A0A4Z0W6T8_9GAMM</name>
<comment type="caution">
    <text evidence="2">The sequence shown here is derived from an EMBL/GenBank/DDBJ whole genome shotgun (WGS) entry which is preliminary data.</text>
</comment>
<dbReference type="EMBL" id="SRMF01000004">
    <property type="protein sequence ID" value="TGG92915.1"/>
    <property type="molecule type" value="Genomic_DNA"/>
</dbReference>
<proteinExistence type="predicted"/>
<dbReference type="InterPro" id="IPR045601">
    <property type="entry name" value="DUF6455"/>
</dbReference>
<sequence length="147" mass="16608">MSATKIRSENRAEPGWLERFGEYCYKASMPRVVQYFRNEATFEYESMINDLDRDLAPEMEDVIAAQLPVDQGYLLHADRVLLPAMAERLNADLSVAGQATHRQLSGTCQGCTQVGRCWLALRRGTRAAELERFCPNSQQLIALQPAQ</sequence>
<gene>
    <name evidence="2" type="ORF">E4656_12395</name>
</gene>
<evidence type="ECO:0000313" key="2">
    <source>
        <dbReference type="EMBL" id="TGG92915.1"/>
    </source>
</evidence>
<evidence type="ECO:0000313" key="3">
    <source>
        <dbReference type="Proteomes" id="UP000297475"/>
    </source>
</evidence>
<feature type="domain" description="DUF6455" evidence="1">
    <location>
        <begin position="80"/>
        <end position="144"/>
    </location>
</feature>
<organism evidence="2 3">
    <name type="scientific">Natronospirillum operosum</name>
    <dbReference type="NCBI Taxonomy" id="2759953"/>
    <lineage>
        <taxon>Bacteria</taxon>
        <taxon>Pseudomonadati</taxon>
        <taxon>Pseudomonadota</taxon>
        <taxon>Gammaproteobacteria</taxon>
        <taxon>Oceanospirillales</taxon>
        <taxon>Natronospirillaceae</taxon>
        <taxon>Natronospirillum</taxon>
    </lineage>
</organism>